<organism evidence="2 3">
    <name type="scientific">Austropuccinia psidii MF-1</name>
    <dbReference type="NCBI Taxonomy" id="1389203"/>
    <lineage>
        <taxon>Eukaryota</taxon>
        <taxon>Fungi</taxon>
        <taxon>Dikarya</taxon>
        <taxon>Basidiomycota</taxon>
        <taxon>Pucciniomycotina</taxon>
        <taxon>Pucciniomycetes</taxon>
        <taxon>Pucciniales</taxon>
        <taxon>Sphaerophragmiaceae</taxon>
        <taxon>Austropuccinia</taxon>
    </lineage>
</organism>
<dbReference type="AlphaFoldDB" id="A0A9Q3J585"/>
<accession>A0A9Q3J585</accession>
<reference evidence="2" key="1">
    <citation type="submission" date="2021-03" db="EMBL/GenBank/DDBJ databases">
        <title>Draft genome sequence of rust myrtle Austropuccinia psidii MF-1, a brazilian biotype.</title>
        <authorList>
            <person name="Quecine M.C."/>
            <person name="Pachon D.M.R."/>
            <person name="Bonatelli M.L."/>
            <person name="Correr F.H."/>
            <person name="Franceschini L.M."/>
            <person name="Leite T.F."/>
            <person name="Margarido G.R.A."/>
            <person name="Almeida C.A."/>
            <person name="Ferrarezi J.A."/>
            <person name="Labate C.A."/>
        </authorList>
    </citation>
    <scope>NUCLEOTIDE SEQUENCE</scope>
    <source>
        <strain evidence="2">MF-1</strain>
    </source>
</reference>
<evidence type="ECO:0000313" key="3">
    <source>
        <dbReference type="Proteomes" id="UP000765509"/>
    </source>
</evidence>
<evidence type="ECO:0000256" key="1">
    <source>
        <dbReference type="SAM" id="MobiDB-lite"/>
    </source>
</evidence>
<name>A0A9Q3J585_9BASI</name>
<gene>
    <name evidence="2" type="ORF">O181_096193</name>
</gene>
<dbReference type="Proteomes" id="UP000765509">
    <property type="component" value="Unassembled WGS sequence"/>
</dbReference>
<feature type="region of interest" description="Disordered" evidence="1">
    <location>
        <begin position="1"/>
        <end position="22"/>
    </location>
</feature>
<comment type="caution">
    <text evidence="2">The sequence shown here is derived from an EMBL/GenBank/DDBJ whole genome shotgun (WGS) entry which is preliminary data.</text>
</comment>
<feature type="compositionally biased region" description="Polar residues" evidence="1">
    <location>
        <begin position="71"/>
        <end position="88"/>
    </location>
</feature>
<feature type="region of interest" description="Disordered" evidence="1">
    <location>
        <begin position="42"/>
        <end position="88"/>
    </location>
</feature>
<proteinExistence type="predicted"/>
<sequence length="88" mass="9841">MNFPNHNPYYQPIGGSLSGPDQFEQMKNMISKCDEVIAALMQQAEDEDKAENNPWESNDPQTKGKGKGGSTPFQKSVTSRTITKKQYT</sequence>
<keyword evidence="3" id="KW-1185">Reference proteome</keyword>
<dbReference type="EMBL" id="AVOT02063970">
    <property type="protein sequence ID" value="MBW0556478.1"/>
    <property type="molecule type" value="Genomic_DNA"/>
</dbReference>
<evidence type="ECO:0000313" key="2">
    <source>
        <dbReference type="EMBL" id="MBW0556478.1"/>
    </source>
</evidence>
<protein>
    <submittedName>
        <fullName evidence="2">Uncharacterized protein</fullName>
    </submittedName>
</protein>